<dbReference type="Gene3D" id="3.40.50.1980">
    <property type="entry name" value="Nitrogenase molybdenum iron protein domain"/>
    <property type="match status" value="2"/>
</dbReference>
<dbReference type="GO" id="GO:1901678">
    <property type="term" value="P:iron coordination entity transport"/>
    <property type="evidence" value="ECO:0007669"/>
    <property type="project" value="UniProtKB-ARBA"/>
</dbReference>
<feature type="region of interest" description="Disordered" evidence="5">
    <location>
        <begin position="21"/>
        <end position="46"/>
    </location>
</feature>
<evidence type="ECO:0000256" key="5">
    <source>
        <dbReference type="SAM" id="MobiDB-lite"/>
    </source>
</evidence>
<keyword evidence="3" id="KW-0813">Transport</keyword>
<reference evidence="8 9" key="1">
    <citation type="submission" date="2019-03" db="EMBL/GenBank/DDBJ databases">
        <title>Draft genome sequences of novel Actinobacteria.</title>
        <authorList>
            <person name="Sahin N."/>
            <person name="Ay H."/>
            <person name="Saygin H."/>
        </authorList>
    </citation>
    <scope>NUCLEOTIDE SEQUENCE [LARGE SCALE GENOMIC DNA]</scope>
    <source>
        <strain evidence="8 9">JCM 13523</strain>
    </source>
</reference>
<sequence>MKRTTFLVAAALLALTACGTSEPAAGDDQSPSTAAQQPVSVTDSRGKKVDLKAPATKVVGLEWGVVENLISVGVMPVGVADVKGYNAWVTAAKLGPAVKDVGTRGESSVDAIVALNPDLVITTSDESASAIAQIEKAVPVLVVHAADAKNAIPQMKTNLELTASAVGKTEQAKQINADFDKAIAEGKQKIADAGKAGTPFVMADGYKEGSTLSVRMYTSGSLLGAVGNELGLKNAWPTGGDKDYGLATTDLEGLTKLTDGEFLYIANDSDGGDIFGKDLEKNAIWKNLPFVKSGNVHRLADGIWMFGGPKSTEQFIDAAVQTVTS</sequence>
<gene>
    <name evidence="8" type="ORF">E1263_41325</name>
</gene>
<dbReference type="PROSITE" id="PS50983">
    <property type="entry name" value="FE_B12_PBP"/>
    <property type="match status" value="1"/>
</dbReference>
<evidence type="ECO:0000256" key="4">
    <source>
        <dbReference type="ARBA" id="ARBA00022729"/>
    </source>
</evidence>
<protein>
    <submittedName>
        <fullName evidence="8">Iron-siderophore ABC transporter substrate-binding protein</fullName>
    </submittedName>
</protein>
<dbReference type="PANTHER" id="PTHR30532">
    <property type="entry name" value="IRON III DICITRATE-BINDING PERIPLASMIC PROTEIN"/>
    <property type="match status" value="1"/>
</dbReference>
<dbReference type="PANTHER" id="PTHR30532:SF1">
    <property type="entry name" value="IRON(3+)-HYDROXAMATE-BINDING PROTEIN FHUD"/>
    <property type="match status" value="1"/>
</dbReference>
<feature type="chain" id="PRO_5039325553" evidence="6">
    <location>
        <begin position="25"/>
        <end position="325"/>
    </location>
</feature>
<dbReference type="AlphaFoldDB" id="A0A4R4YGA0"/>
<dbReference type="Proteomes" id="UP000295124">
    <property type="component" value="Unassembled WGS sequence"/>
</dbReference>
<dbReference type="EMBL" id="SMKX01000252">
    <property type="protein sequence ID" value="TDD43845.1"/>
    <property type="molecule type" value="Genomic_DNA"/>
</dbReference>
<evidence type="ECO:0000313" key="9">
    <source>
        <dbReference type="Proteomes" id="UP000295124"/>
    </source>
</evidence>
<evidence type="ECO:0000256" key="2">
    <source>
        <dbReference type="ARBA" id="ARBA00008814"/>
    </source>
</evidence>
<proteinExistence type="inferred from homology"/>
<feature type="compositionally biased region" description="Polar residues" evidence="5">
    <location>
        <begin position="29"/>
        <end position="43"/>
    </location>
</feature>
<dbReference type="InterPro" id="IPR051313">
    <property type="entry name" value="Bact_iron-sidero_bind"/>
</dbReference>
<keyword evidence="9" id="KW-1185">Reference proteome</keyword>
<evidence type="ECO:0000256" key="1">
    <source>
        <dbReference type="ARBA" id="ARBA00004196"/>
    </source>
</evidence>
<dbReference type="SUPFAM" id="SSF53807">
    <property type="entry name" value="Helical backbone' metal receptor"/>
    <property type="match status" value="1"/>
</dbReference>
<organism evidence="8 9">
    <name type="scientific">Kribbella antibiotica</name>
    <dbReference type="NCBI Taxonomy" id="190195"/>
    <lineage>
        <taxon>Bacteria</taxon>
        <taxon>Bacillati</taxon>
        <taxon>Actinomycetota</taxon>
        <taxon>Actinomycetes</taxon>
        <taxon>Propionibacteriales</taxon>
        <taxon>Kribbellaceae</taxon>
        <taxon>Kribbella</taxon>
    </lineage>
</organism>
<dbReference type="Pfam" id="PF01497">
    <property type="entry name" value="Peripla_BP_2"/>
    <property type="match status" value="1"/>
</dbReference>
<evidence type="ECO:0000259" key="7">
    <source>
        <dbReference type="PROSITE" id="PS50983"/>
    </source>
</evidence>
<dbReference type="RefSeq" id="WP_132177762.1">
    <property type="nucleotide sequence ID" value="NZ_SMKX01000252.1"/>
</dbReference>
<evidence type="ECO:0000256" key="6">
    <source>
        <dbReference type="SAM" id="SignalP"/>
    </source>
</evidence>
<dbReference type="PROSITE" id="PS51257">
    <property type="entry name" value="PROKAR_LIPOPROTEIN"/>
    <property type="match status" value="1"/>
</dbReference>
<accession>A0A4R4YGA0</accession>
<dbReference type="CDD" id="cd01146">
    <property type="entry name" value="FhuD"/>
    <property type="match status" value="1"/>
</dbReference>
<evidence type="ECO:0000256" key="3">
    <source>
        <dbReference type="ARBA" id="ARBA00022448"/>
    </source>
</evidence>
<comment type="caution">
    <text evidence="8">The sequence shown here is derived from an EMBL/GenBank/DDBJ whole genome shotgun (WGS) entry which is preliminary data.</text>
</comment>
<dbReference type="GO" id="GO:0030288">
    <property type="term" value="C:outer membrane-bounded periplasmic space"/>
    <property type="evidence" value="ECO:0007669"/>
    <property type="project" value="TreeGrafter"/>
</dbReference>
<feature type="signal peptide" evidence="6">
    <location>
        <begin position="1"/>
        <end position="24"/>
    </location>
</feature>
<dbReference type="InterPro" id="IPR002491">
    <property type="entry name" value="ABC_transptr_periplasmic_BD"/>
</dbReference>
<keyword evidence="4 6" id="KW-0732">Signal</keyword>
<feature type="domain" description="Fe/B12 periplasmic-binding" evidence="7">
    <location>
        <begin position="57"/>
        <end position="325"/>
    </location>
</feature>
<comment type="similarity">
    <text evidence="2">Belongs to the bacterial solute-binding protein 8 family.</text>
</comment>
<name>A0A4R4YGA0_9ACTN</name>
<comment type="subcellular location">
    <subcellularLocation>
        <location evidence="1">Cell envelope</location>
    </subcellularLocation>
</comment>
<dbReference type="OrthoDB" id="9793175at2"/>
<evidence type="ECO:0000313" key="8">
    <source>
        <dbReference type="EMBL" id="TDD43845.1"/>
    </source>
</evidence>